<dbReference type="GO" id="GO:0016491">
    <property type="term" value="F:oxidoreductase activity"/>
    <property type="evidence" value="ECO:0007669"/>
    <property type="project" value="UniProtKB-KW"/>
</dbReference>
<evidence type="ECO:0000259" key="2">
    <source>
        <dbReference type="Pfam" id="PF01408"/>
    </source>
</evidence>
<evidence type="ECO:0000256" key="1">
    <source>
        <dbReference type="ARBA" id="ARBA00023002"/>
    </source>
</evidence>
<protein>
    <submittedName>
        <fullName evidence="4">Putative oxidoreductase YdgJ</fullName>
        <ecNumber evidence="4">1.-.-.-</ecNumber>
    </submittedName>
</protein>
<dbReference type="Gene3D" id="3.40.50.720">
    <property type="entry name" value="NAD(P)-binding Rossmann-like Domain"/>
    <property type="match status" value="1"/>
</dbReference>
<dbReference type="SUPFAM" id="SSF55347">
    <property type="entry name" value="Glyceraldehyde-3-phosphate dehydrogenase-like, C-terminal domain"/>
    <property type="match status" value="1"/>
</dbReference>
<proteinExistence type="predicted"/>
<sequence>MLHSSSRREFLFQRFPLAALATTAVCSSTSTAAATTPRRIKVGQIGVGHSHAAGKIQVLRGSPDWEVVGVVESDPDLRAQAQKSEEYQGLPFITAEQLLNTPDVEAVAVETMVEQLLPIAHQCIAAGKHIHLDKPPGSSLESFRELLANADRQQLVVQLGYMYRYNPAILLLRDLLAKGWLGEIFEFNAVMSKVVDPPKRSLWAQNPGGTMFELGCHLVDLLVLTMGKPEEVTPYSHHSARINDTLLDNMLAVCSYPRATATIRSTALEVDGGDRRHLVVCGTEGTLHIQPLDEPRVQLALSEPRGEYREGYQEINFGKYNRYTADLADLAAIIRGEKQADFDSAHDLATQETLLRACGLPC</sequence>
<dbReference type="Gene3D" id="3.30.360.10">
    <property type="entry name" value="Dihydrodipicolinate Reductase, domain 2"/>
    <property type="match status" value="1"/>
</dbReference>
<dbReference type="AlphaFoldDB" id="A0A5C6CXY5"/>
<feature type="domain" description="Gfo/Idh/MocA-like oxidoreductase N-terminal" evidence="2">
    <location>
        <begin position="40"/>
        <end position="161"/>
    </location>
</feature>
<dbReference type="EC" id="1.-.-.-" evidence="4"/>
<dbReference type="Proteomes" id="UP000318437">
    <property type="component" value="Unassembled WGS sequence"/>
</dbReference>
<evidence type="ECO:0000259" key="3">
    <source>
        <dbReference type="Pfam" id="PF22725"/>
    </source>
</evidence>
<dbReference type="EMBL" id="SJPS01000003">
    <property type="protein sequence ID" value="TWU27509.1"/>
    <property type="molecule type" value="Genomic_DNA"/>
</dbReference>
<dbReference type="Pfam" id="PF01408">
    <property type="entry name" value="GFO_IDH_MocA"/>
    <property type="match status" value="1"/>
</dbReference>
<dbReference type="PROSITE" id="PS51318">
    <property type="entry name" value="TAT"/>
    <property type="match status" value="1"/>
</dbReference>
<dbReference type="GO" id="GO:0000166">
    <property type="term" value="F:nucleotide binding"/>
    <property type="evidence" value="ECO:0007669"/>
    <property type="project" value="InterPro"/>
</dbReference>
<dbReference type="PANTHER" id="PTHR43818:SF11">
    <property type="entry name" value="BCDNA.GH03377"/>
    <property type="match status" value="1"/>
</dbReference>
<feature type="domain" description="GFO/IDH/MocA-like oxidoreductase" evidence="3">
    <location>
        <begin position="171"/>
        <end position="287"/>
    </location>
</feature>
<accession>A0A5C6CXY5</accession>
<comment type="caution">
    <text evidence="4">The sequence shown here is derived from an EMBL/GenBank/DDBJ whole genome shotgun (WGS) entry which is preliminary data.</text>
</comment>
<dbReference type="SUPFAM" id="SSF51735">
    <property type="entry name" value="NAD(P)-binding Rossmann-fold domains"/>
    <property type="match status" value="1"/>
</dbReference>
<dbReference type="PANTHER" id="PTHR43818">
    <property type="entry name" value="BCDNA.GH03377"/>
    <property type="match status" value="1"/>
</dbReference>
<dbReference type="RefSeq" id="WP_146450703.1">
    <property type="nucleotide sequence ID" value="NZ_SJPS01000003.1"/>
</dbReference>
<dbReference type="InterPro" id="IPR055170">
    <property type="entry name" value="GFO_IDH_MocA-like_dom"/>
</dbReference>
<dbReference type="Pfam" id="PF22725">
    <property type="entry name" value="GFO_IDH_MocA_C3"/>
    <property type="match status" value="1"/>
</dbReference>
<dbReference type="InterPro" id="IPR036291">
    <property type="entry name" value="NAD(P)-bd_dom_sf"/>
</dbReference>
<gene>
    <name evidence="4" type="primary">ydgJ_1</name>
    <name evidence="4" type="ORF">Pla144_22830</name>
</gene>
<reference evidence="4 5" key="1">
    <citation type="submission" date="2019-02" db="EMBL/GenBank/DDBJ databases">
        <title>Deep-cultivation of Planctomycetes and their phenomic and genomic characterization uncovers novel biology.</title>
        <authorList>
            <person name="Wiegand S."/>
            <person name="Jogler M."/>
            <person name="Boedeker C."/>
            <person name="Pinto D."/>
            <person name="Vollmers J."/>
            <person name="Rivas-Marin E."/>
            <person name="Kohn T."/>
            <person name="Peeters S.H."/>
            <person name="Heuer A."/>
            <person name="Rast P."/>
            <person name="Oberbeckmann S."/>
            <person name="Bunk B."/>
            <person name="Jeske O."/>
            <person name="Meyerdierks A."/>
            <person name="Storesund J.E."/>
            <person name="Kallscheuer N."/>
            <person name="Luecker S."/>
            <person name="Lage O.M."/>
            <person name="Pohl T."/>
            <person name="Merkel B.J."/>
            <person name="Hornburger P."/>
            <person name="Mueller R.-W."/>
            <person name="Bruemmer F."/>
            <person name="Labrenz M."/>
            <person name="Spormann A.M."/>
            <person name="Op Den Camp H."/>
            <person name="Overmann J."/>
            <person name="Amann R."/>
            <person name="Jetten M.S.M."/>
            <person name="Mascher T."/>
            <person name="Medema M.H."/>
            <person name="Devos D.P."/>
            <person name="Kaster A.-K."/>
            <person name="Ovreas L."/>
            <person name="Rohde M."/>
            <person name="Galperin M.Y."/>
            <person name="Jogler C."/>
        </authorList>
    </citation>
    <scope>NUCLEOTIDE SEQUENCE [LARGE SCALE GENOMIC DNA]</scope>
    <source>
        <strain evidence="4 5">Pla144</strain>
    </source>
</reference>
<keyword evidence="5" id="KW-1185">Reference proteome</keyword>
<name>A0A5C6CXY5_9BACT</name>
<organism evidence="4 5">
    <name type="scientific">Bythopirellula polymerisocia</name>
    <dbReference type="NCBI Taxonomy" id="2528003"/>
    <lineage>
        <taxon>Bacteria</taxon>
        <taxon>Pseudomonadati</taxon>
        <taxon>Planctomycetota</taxon>
        <taxon>Planctomycetia</taxon>
        <taxon>Pirellulales</taxon>
        <taxon>Lacipirellulaceae</taxon>
        <taxon>Bythopirellula</taxon>
    </lineage>
</organism>
<dbReference type="InterPro" id="IPR050463">
    <property type="entry name" value="Gfo/Idh/MocA_oxidrdct_glycsds"/>
</dbReference>
<evidence type="ECO:0000313" key="5">
    <source>
        <dbReference type="Proteomes" id="UP000318437"/>
    </source>
</evidence>
<evidence type="ECO:0000313" key="4">
    <source>
        <dbReference type="EMBL" id="TWU27509.1"/>
    </source>
</evidence>
<dbReference type="InterPro" id="IPR000683">
    <property type="entry name" value="Gfo/Idh/MocA-like_OxRdtase_N"/>
</dbReference>
<dbReference type="InterPro" id="IPR006311">
    <property type="entry name" value="TAT_signal"/>
</dbReference>
<dbReference type="OrthoDB" id="9815825at2"/>
<keyword evidence="1 4" id="KW-0560">Oxidoreductase</keyword>